<dbReference type="OrthoDB" id="414826at2759"/>
<sequence>MNGGKQISEIVNEWWKTELRDGDLIDLTPSPANREMIPFLQMANGKTKKLGCAYEFCDHHDRGDYVLFVCAYGQEKIRIGNPLYTRGPPCGSCWNKCTFNRRLCAV</sequence>
<organism evidence="2 3">
    <name type="scientific">Dictyocaulus viviparus</name>
    <name type="common">Bovine lungworm</name>
    <dbReference type="NCBI Taxonomy" id="29172"/>
    <lineage>
        <taxon>Eukaryota</taxon>
        <taxon>Metazoa</taxon>
        <taxon>Ecdysozoa</taxon>
        <taxon>Nematoda</taxon>
        <taxon>Chromadorea</taxon>
        <taxon>Rhabditida</taxon>
        <taxon>Rhabditina</taxon>
        <taxon>Rhabditomorpha</taxon>
        <taxon>Strongyloidea</taxon>
        <taxon>Metastrongylidae</taxon>
        <taxon>Dictyocaulus</taxon>
    </lineage>
</organism>
<dbReference type="Pfam" id="PF00188">
    <property type="entry name" value="CAP"/>
    <property type="match status" value="1"/>
</dbReference>
<protein>
    <recommendedName>
        <fullName evidence="1">SCP domain-containing protein</fullName>
    </recommendedName>
</protein>
<proteinExistence type="predicted"/>
<reference evidence="2 3" key="1">
    <citation type="submission" date="2013-11" db="EMBL/GenBank/DDBJ databases">
        <title>Draft genome of the bovine lungworm Dictyocaulus viviparus.</title>
        <authorList>
            <person name="Mitreva M."/>
        </authorList>
    </citation>
    <scope>NUCLEOTIDE SEQUENCE [LARGE SCALE GENOMIC DNA]</scope>
    <source>
        <strain evidence="2 3">HannoverDv2000</strain>
    </source>
</reference>
<dbReference type="InterPro" id="IPR014044">
    <property type="entry name" value="CAP_dom"/>
</dbReference>
<evidence type="ECO:0000313" key="3">
    <source>
        <dbReference type="Proteomes" id="UP000053766"/>
    </source>
</evidence>
<dbReference type="SUPFAM" id="SSF55797">
    <property type="entry name" value="PR-1-like"/>
    <property type="match status" value="1"/>
</dbReference>
<keyword evidence="3" id="KW-1185">Reference proteome</keyword>
<dbReference type="Gene3D" id="3.40.33.10">
    <property type="entry name" value="CAP"/>
    <property type="match status" value="1"/>
</dbReference>
<accession>A0A0D8XF71</accession>
<evidence type="ECO:0000313" key="2">
    <source>
        <dbReference type="EMBL" id="KJH41091.1"/>
    </source>
</evidence>
<dbReference type="InterPro" id="IPR035940">
    <property type="entry name" value="CAP_sf"/>
</dbReference>
<feature type="domain" description="SCP" evidence="1">
    <location>
        <begin position="4"/>
        <end position="72"/>
    </location>
</feature>
<dbReference type="Proteomes" id="UP000053766">
    <property type="component" value="Unassembled WGS sequence"/>
</dbReference>
<name>A0A0D8XF71_DICVI</name>
<evidence type="ECO:0000259" key="1">
    <source>
        <dbReference type="Pfam" id="PF00188"/>
    </source>
</evidence>
<dbReference type="EMBL" id="KN716908">
    <property type="protein sequence ID" value="KJH41091.1"/>
    <property type="molecule type" value="Genomic_DNA"/>
</dbReference>
<gene>
    <name evidence="2" type="ORF">DICVIV_12943</name>
</gene>
<reference evidence="3" key="2">
    <citation type="journal article" date="2016" name="Sci. Rep.">
        <title>Dictyocaulus viviparus genome, variome and transcriptome elucidate lungworm biology and support future intervention.</title>
        <authorList>
            <person name="McNulty S.N."/>
            <person name="Strube C."/>
            <person name="Rosa B.A."/>
            <person name="Martin J.C."/>
            <person name="Tyagi R."/>
            <person name="Choi Y.J."/>
            <person name="Wang Q."/>
            <person name="Hallsworth Pepin K."/>
            <person name="Zhang X."/>
            <person name="Ozersky P."/>
            <person name="Wilson R.K."/>
            <person name="Sternberg P.W."/>
            <person name="Gasser R.B."/>
            <person name="Mitreva M."/>
        </authorList>
    </citation>
    <scope>NUCLEOTIDE SEQUENCE [LARGE SCALE GENOMIC DNA]</scope>
    <source>
        <strain evidence="3">HannoverDv2000</strain>
    </source>
</reference>
<dbReference type="AlphaFoldDB" id="A0A0D8XF71"/>